<reference evidence="8" key="2">
    <citation type="submission" date="2014-06" db="EMBL/GenBank/DDBJ databases">
        <authorList>
            <person name="Aslett M."/>
        </authorList>
    </citation>
    <scope>NUCLEOTIDE SEQUENCE</scope>
</reference>
<evidence type="ECO:0000256" key="3">
    <source>
        <dbReference type="ARBA" id="ARBA00022692"/>
    </source>
</evidence>
<dbReference type="PANTHER" id="PTHR20955:SF1">
    <property type="entry name" value="PROTEIN JAGUNAL HOMOLOG 1"/>
    <property type="match status" value="1"/>
</dbReference>
<dbReference type="OrthoDB" id="8914197at2759"/>
<dbReference type="AlphaFoldDB" id="A0A068WH14"/>
<dbReference type="Pfam" id="PF07086">
    <property type="entry name" value="Jagunal"/>
    <property type="match status" value="1"/>
</dbReference>
<evidence type="ECO:0000256" key="7">
    <source>
        <dbReference type="SAM" id="Phobius"/>
    </source>
</evidence>
<evidence type="ECO:0000313" key="8">
    <source>
        <dbReference type="EMBL" id="CDS19046.1"/>
    </source>
</evidence>
<accession>A0A068WH14</accession>
<dbReference type="PANTHER" id="PTHR20955">
    <property type="entry name" value="PROTEIN JAGUNAL HOMOLOG 1"/>
    <property type="match status" value="1"/>
</dbReference>
<protein>
    <submittedName>
        <fullName evidence="10">Protein jagunal</fullName>
    </submittedName>
</protein>
<dbReference type="GO" id="GO:0005789">
    <property type="term" value="C:endoplasmic reticulum membrane"/>
    <property type="evidence" value="ECO:0007669"/>
    <property type="project" value="UniProtKB-SubCell"/>
</dbReference>
<name>A0A068WH14_ECHGR</name>
<comment type="similarity">
    <text evidence="2">Belongs to the jagunal family.</text>
</comment>
<comment type="subcellular location">
    <subcellularLocation>
        <location evidence="1">Endoplasmic reticulum membrane</location>
        <topology evidence="1">Multi-pass membrane protein</topology>
    </subcellularLocation>
</comment>
<feature type="transmembrane region" description="Helical" evidence="7">
    <location>
        <begin position="81"/>
        <end position="101"/>
    </location>
</feature>
<evidence type="ECO:0000256" key="2">
    <source>
        <dbReference type="ARBA" id="ARBA00008462"/>
    </source>
</evidence>
<dbReference type="GO" id="GO:0016192">
    <property type="term" value="P:vesicle-mediated transport"/>
    <property type="evidence" value="ECO:0007669"/>
    <property type="project" value="TreeGrafter"/>
</dbReference>
<dbReference type="WBParaSite" id="EgrG_000432700">
    <property type="protein sequence ID" value="EgrG_000432700"/>
    <property type="gene ID" value="EgrG_000432700"/>
</dbReference>
<reference evidence="8 9" key="1">
    <citation type="journal article" date="2013" name="Nature">
        <title>The genomes of four tapeworm species reveal adaptations to parasitism.</title>
        <authorList>
            <person name="Tsai I.J."/>
            <person name="Zarowiecki M."/>
            <person name="Holroyd N."/>
            <person name="Garciarrubio A."/>
            <person name="Sanchez-Flores A."/>
            <person name="Brooks K.L."/>
            <person name="Tracey A."/>
            <person name="Bobes R.J."/>
            <person name="Fragoso G."/>
            <person name="Sciutto E."/>
            <person name="Aslett M."/>
            <person name="Beasley H."/>
            <person name="Bennett H.M."/>
            <person name="Cai J."/>
            <person name="Camicia F."/>
            <person name="Clark R."/>
            <person name="Cucher M."/>
            <person name="De Silva N."/>
            <person name="Day T.A."/>
            <person name="Deplazes P."/>
            <person name="Estrada K."/>
            <person name="Fernandez C."/>
            <person name="Holland P.W."/>
            <person name="Hou J."/>
            <person name="Hu S."/>
            <person name="Huckvale T."/>
            <person name="Hung S.S."/>
            <person name="Kamenetzky L."/>
            <person name="Keane J.A."/>
            <person name="Kiss F."/>
            <person name="Koziol U."/>
            <person name="Lambert O."/>
            <person name="Liu K."/>
            <person name="Luo X."/>
            <person name="Luo Y."/>
            <person name="Macchiaroli N."/>
            <person name="Nichol S."/>
            <person name="Paps J."/>
            <person name="Parkinson J."/>
            <person name="Pouchkina-Stantcheva N."/>
            <person name="Riddiford N."/>
            <person name="Rosenzvit M."/>
            <person name="Salinas G."/>
            <person name="Wasmuth J.D."/>
            <person name="Zamanian M."/>
            <person name="Zheng Y."/>
            <person name="Cai X."/>
            <person name="Soberon X."/>
            <person name="Olson P.D."/>
            <person name="Laclette J.P."/>
            <person name="Brehm K."/>
            <person name="Berriman M."/>
            <person name="Garciarrubio A."/>
            <person name="Bobes R.J."/>
            <person name="Fragoso G."/>
            <person name="Sanchez-Flores A."/>
            <person name="Estrada K."/>
            <person name="Cevallos M.A."/>
            <person name="Morett E."/>
            <person name="Gonzalez V."/>
            <person name="Portillo T."/>
            <person name="Ochoa-Leyva A."/>
            <person name="Jose M.V."/>
            <person name="Sciutto E."/>
            <person name="Landa A."/>
            <person name="Jimenez L."/>
            <person name="Valdes V."/>
            <person name="Carrero J.C."/>
            <person name="Larralde C."/>
            <person name="Morales-Montor J."/>
            <person name="Limon-Lason J."/>
            <person name="Soberon X."/>
            <person name="Laclette J.P."/>
        </authorList>
    </citation>
    <scope>NUCLEOTIDE SEQUENCE [LARGE SCALE GENOMIC DNA]</scope>
</reference>
<evidence type="ECO:0000256" key="5">
    <source>
        <dbReference type="ARBA" id="ARBA00022989"/>
    </source>
</evidence>
<dbReference type="InterPro" id="IPR009787">
    <property type="entry name" value="Jagunal"/>
</dbReference>
<sequence length="190" mass="22302">MASRYGARPVGSGGSDFQHRERIAEPYNQSSLFKKRLRTALALHIALWILVAIKILPEILFRFGLVSRTFMRKHPLPLNELWEYAWCFGSTIPVLFGYLSVTKNKVYLIRFSLVGTIAFGFVPIIMGCFLRAYELMDYYYTKNSRHDFFNFPFVVVLYIFFSVCIQVHCFTLYFSWKLMTIWSRLSKKTA</sequence>
<organism evidence="8">
    <name type="scientific">Echinococcus granulosus</name>
    <name type="common">Hydatid tapeworm</name>
    <dbReference type="NCBI Taxonomy" id="6210"/>
    <lineage>
        <taxon>Eukaryota</taxon>
        <taxon>Metazoa</taxon>
        <taxon>Spiralia</taxon>
        <taxon>Lophotrochozoa</taxon>
        <taxon>Platyhelminthes</taxon>
        <taxon>Cestoda</taxon>
        <taxon>Eucestoda</taxon>
        <taxon>Cyclophyllidea</taxon>
        <taxon>Taeniidae</taxon>
        <taxon>Echinococcus</taxon>
        <taxon>Echinococcus granulosus group</taxon>
    </lineage>
</organism>
<dbReference type="GO" id="GO:0007029">
    <property type="term" value="P:endoplasmic reticulum organization"/>
    <property type="evidence" value="ECO:0007669"/>
    <property type="project" value="InterPro"/>
</dbReference>
<keyword evidence="5 7" id="KW-1133">Transmembrane helix</keyword>
<keyword evidence="4" id="KW-0256">Endoplasmic reticulum</keyword>
<keyword evidence="6 7" id="KW-0472">Membrane</keyword>
<dbReference type="Proteomes" id="UP000492820">
    <property type="component" value="Unassembled WGS sequence"/>
</dbReference>
<evidence type="ECO:0000256" key="4">
    <source>
        <dbReference type="ARBA" id="ARBA00022824"/>
    </source>
</evidence>
<evidence type="ECO:0000313" key="9">
    <source>
        <dbReference type="Proteomes" id="UP000492820"/>
    </source>
</evidence>
<feature type="transmembrane region" description="Helical" evidence="7">
    <location>
        <begin position="113"/>
        <end position="133"/>
    </location>
</feature>
<feature type="transmembrane region" description="Helical" evidence="7">
    <location>
        <begin position="41"/>
        <end position="61"/>
    </location>
</feature>
<keyword evidence="3 7" id="KW-0812">Transmembrane</keyword>
<gene>
    <name evidence="8" type="ORF">EgrG_000432700</name>
</gene>
<proteinExistence type="inferred from homology"/>
<evidence type="ECO:0000256" key="6">
    <source>
        <dbReference type="ARBA" id="ARBA00023136"/>
    </source>
</evidence>
<dbReference type="EMBL" id="LK028579">
    <property type="protein sequence ID" value="CDS19046.1"/>
    <property type="molecule type" value="Genomic_DNA"/>
</dbReference>
<evidence type="ECO:0000313" key="10">
    <source>
        <dbReference type="WBParaSite" id="EgrG_000432700"/>
    </source>
</evidence>
<feature type="transmembrane region" description="Helical" evidence="7">
    <location>
        <begin position="153"/>
        <end position="176"/>
    </location>
</feature>
<reference evidence="10" key="3">
    <citation type="submission" date="2020-10" db="UniProtKB">
        <authorList>
            <consortium name="WormBaseParasite"/>
        </authorList>
    </citation>
    <scope>IDENTIFICATION</scope>
</reference>
<evidence type="ECO:0000256" key="1">
    <source>
        <dbReference type="ARBA" id="ARBA00004477"/>
    </source>
</evidence>